<dbReference type="PANTHER" id="PTHR43194:SF2">
    <property type="entry name" value="PEROXISOMAL MEMBRANE PROTEIN LPX1"/>
    <property type="match status" value="1"/>
</dbReference>
<dbReference type="Pfam" id="PF00561">
    <property type="entry name" value="Abhydrolase_1"/>
    <property type="match status" value="1"/>
</dbReference>
<protein>
    <submittedName>
        <fullName evidence="2">Putative hydrolase</fullName>
    </submittedName>
</protein>
<proteinExistence type="predicted"/>
<accession>A0A346Y245</accession>
<dbReference type="Gene3D" id="3.40.50.1820">
    <property type="entry name" value="alpha/beta hydrolase"/>
    <property type="match status" value="1"/>
</dbReference>
<name>A0A346Y245_9ACTN</name>
<organism evidence="2 3">
    <name type="scientific">Euzebya pacifica</name>
    <dbReference type="NCBI Taxonomy" id="1608957"/>
    <lineage>
        <taxon>Bacteria</taxon>
        <taxon>Bacillati</taxon>
        <taxon>Actinomycetota</taxon>
        <taxon>Nitriliruptoria</taxon>
        <taxon>Euzebyales</taxon>
    </lineage>
</organism>
<dbReference type="GO" id="GO:0016787">
    <property type="term" value="F:hydrolase activity"/>
    <property type="evidence" value="ECO:0007669"/>
    <property type="project" value="UniProtKB-KW"/>
</dbReference>
<sequence length="304" mass="33244">MYWPKDRSTTTADGANIRWTTLPERGGNGRPTVALLSGFLCADTWWHDMAPALADAGYRVVLLHYRGIATSGLPRTGIDPGGLTVERFAEDVLDVLHAAGVDEVSLVGHSMGGQVMVEVARRIPARVRSMVGVTAADRSPFRDLYGAGWLAHPMVSTVLRALHLLREPMGTAVYRTVWRTLPFLPLARASTAFGPLTPADVLQSYSDHAAQLSGDYFTAVLRAMHRHDPGDLLYELDHPTLLVAGSDDPFTPLRTAKRMSAQLPRSELFVVPDTTHAAILEASTEVNRAVLRHLQRHHPADPRG</sequence>
<dbReference type="SUPFAM" id="SSF53474">
    <property type="entry name" value="alpha/beta-Hydrolases"/>
    <property type="match status" value="1"/>
</dbReference>
<dbReference type="Proteomes" id="UP000264006">
    <property type="component" value="Chromosome"/>
</dbReference>
<dbReference type="AlphaFoldDB" id="A0A346Y245"/>
<dbReference type="PANTHER" id="PTHR43194">
    <property type="entry name" value="HYDROLASE ALPHA/BETA FOLD FAMILY"/>
    <property type="match status" value="1"/>
</dbReference>
<evidence type="ECO:0000259" key="1">
    <source>
        <dbReference type="Pfam" id="PF00561"/>
    </source>
</evidence>
<dbReference type="InterPro" id="IPR050228">
    <property type="entry name" value="Carboxylesterase_BioH"/>
</dbReference>
<feature type="domain" description="AB hydrolase-1" evidence="1">
    <location>
        <begin position="41"/>
        <end position="282"/>
    </location>
</feature>
<evidence type="ECO:0000313" key="2">
    <source>
        <dbReference type="EMBL" id="AXV08542.1"/>
    </source>
</evidence>
<gene>
    <name evidence="2" type="ORF">DVS28_a3870</name>
</gene>
<keyword evidence="2" id="KW-0378">Hydrolase</keyword>
<reference evidence="2 3" key="1">
    <citation type="submission" date="2018-09" db="EMBL/GenBank/DDBJ databases">
        <title>Complete genome sequence of Euzebya sp. DY32-46 isolated from seawater of Pacific Ocean.</title>
        <authorList>
            <person name="Xu L."/>
            <person name="Wu Y.-H."/>
            <person name="Xu X.-W."/>
        </authorList>
    </citation>
    <scope>NUCLEOTIDE SEQUENCE [LARGE SCALE GENOMIC DNA]</scope>
    <source>
        <strain evidence="2 3">DY32-46</strain>
    </source>
</reference>
<keyword evidence="3" id="KW-1185">Reference proteome</keyword>
<dbReference type="InterPro" id="IPR029058">
    <property type="entry name" value="AB_hydrolase_fold"/>
</dbReference>
<evidence type="ECO:0000313" key="3">
    <source>
        <dbReference type="Proteomes" id="UP000264006"/>
    </source>
</evidence>
<dbReference type="EMBL" id="CP031165">
    <property type="protein sequence ID" value="AXV08542.1"/>
    <property type="molecule type" value="Genomic_DNA"/>
</dbReference>
<dbReference type="InterPro" id="IPR000073">
    <property type="entry name" value="AB_hydrolase_1"/>
</dbReference>
<dbReference type="KEGG" id="euz:DVS28_a3870"/>